<dbReference type="CTD" id="285555"/>
<name>A0A8U0RGW9_MUSPF</name>
<dbReference type="PANTHER" id="PTHR21580">
    <property type="entry name" value="SHIPPO-1-RELATED"/>
    <property type="match status" value="1"/>
</dbReference>
<evidence type="ECO:0000313" key="3">
    <source>
        <dbReference type="RefSeq" id="XP_044923011.1"/>
    </source>
</evidence>
<dbReference type="OrthoDB" id="406368at2759"/>
<dbReference type="GeneID" id="101679270"/>
<dbReference type="RefSeq" id="XP_044923011.1">
    <property type="nucleotide sequence ID" value="XM_045067076.1"/>
</dbReference>
<gene>
    <name evidence="3" type="primary">STPG2</name>
</gene>
<dbReference type="Pfam" id="PF07004">
    <property type="entry name" value="SHIPPO-rpt"/>
    <property type="match status" value="4"/>
</dbReference>
<evidence type="ECO:0000256" key="1">
    <source>
        <dbReference type="SAM" id="MobiDB-lite"/>
    </source>
</evidence>
<accession>A0A8U0RGW9</accession>
<feature type="compositionally biased region" description="Basic and acidic residues" evidence="1">
    <location>
        <begin position="556"/>
        <end position="566"/>
    </location>
</feature>
<dbReference type="InterPro" id="IPR051291">
    <property type="entry name" value="CIMAP"/>
</dbReference>
<dbReference type="Proteomes" id="UP000000715">
    <property type="component" value="Unplaced"/>
</dbReference>
<evidence type="ECO:0000313" key="2">
    <source>
        <dbReference type="Proteomes" id="UP000000715"/>
    </source>
</evidence>
<reference evidence="3" key="1">
    <citation type="submission" date="2025-08" db="UniProtKB">
        <authorList>
            <consortium name="RefSeq"/>
        </authorList>
    </citation>
    <scope>IDENTIFICATION</scope>
    <source>
        <tissue evidence="3">Brain</tissue>
    </source>
</reference>
<organism evidence="2 3">
    <name type="scientific">Mustela putorius furo</name>
    <name type="common">European domestic ferret</name>
    <name type="synonym">Mustela furo</name>
    <dbReference type="NCBI Taxonomy" id="9669"/>
    <lineage>
        <taxon>Eukaryota</taxon>
        <taxon>Metazoa</taxon>
        <taxon>Chordata</taxon>
        <taxon>Craniata</taxon>
        <taxon>Vertebrata</taxon>
        <taxon>Euteleostomi</taxon>
        <taxon>Mammalia</taxon>
        <taxon>Eutheria</taxon>
        <taxon>Laurasiatheria</taxon>
        <taxon>Carnivora</taxon>
        <taxon>Caniformia</taxon>
        <taxon>Musteloidea</taxon>
        <taxon>Mustelidae</taxon>
        <taxon>Mustelinae</taxon>
        <taxon>Mustela</taxon>
    </lineage>
</organism>
<dbReference type="AlphaFoldDB" id="A0A8U0RGW9"/>
<sequence>MYDRAPRWFRLAEGGSTEEHVGPGSYQVPFLKQQATGGYAPFLSLAARESTFTVASNTEKAVPRPGHYNVSEAQYNIKGGHSLQNREKRFKKFVSDSPGPASYDQFYPGTLDIMNRKALQKISRVPPTVYRSVDVPSIPSCGWSYGYDINEDGSIIKHSPPASDSTLGPAYYKPQFDFSNTTLKYKGIHFGNSLGRLELPTKSGPGPGQYNIVQKKTPHYENINIKKDQRQNYCLNLPRFYEVIILQEEKKGVPGPGKYNIKSQFQKAESMIPSVNDASPAFLSQSQRFVPIKSITPAPGTYNEPRTAFNSLKKTPALKSTPFGQSAARFTQDSTTEEMPGPGFYDILNNTIINNFTDTCLMKQKKSAFGSSVPRTLFLVQEEAFTAPGPADYQIGGISDELPNLTNCYAAFLSRTQRSTKLSDMDIPAPGSYDVQKSYEMSQVQHKYMPPRTFVAKLKHASFLSTTPRCLQKRTDGPRPATYDPVLRKSCSIPLFVKASKRFKDSKEITPGPATYELSPFLRHSVLKKTFNVTLPNPSLIMRENTFTVKQKAKQKNPESKVKSSK</sequence>
<proteinExistence type="predicted"/>
<dbReference type="PANTHER" id="PTHR21580:SF60">
    <property type="entry name" value="SPERM-TAIL PG-RICH REPEAT-CONTAINING PROTEIN 2"/>
    <property type="match status" value="1"/>
</dbReference>
<dbReference type="InterPro" id="IPR010736">
    <property type="entry name" value="SHIPPO-rpt"/>
</dbReference>
<protein>
    <submittedName>
        <fullName evidence="3">Sperm-tail PG-rich repeat-containing protein 2 isoform X1</fullName>
    </submittedName>
</protein>
<keyword evidence="2" id="KW-1185">Reference proteome</keyword>
<feature type="region of interest" description="Disordered" evidence="1">
    <location>
        <begin position="547"/>
        <end position="566"/>
    </location>
</feature>